<name>A0A9N9P3U4_9GLOM</name>
<dbReference type="EMBL" id="CAJVPY010025017">
    <property type="protein sequence ID" value="CAG8787637.1"/>
    <property type="molecule type" value="Genomic_DNA"/>
</dbReference>
<evidence type="ECO:0000313" key="2">
    <source>
        <dbReference type="Proteomes" id="UP000789405"/>
    </source>
</evidence>
<dbReference type="InterPro" id="IPR012337">
    <property type="entry name" value="RNaseH-like_sf"/>
</dbReference>
<dbReference type="Proteomes" id="UP000789405">
    <property type="component" value="Unassembled WGS sequence"/>
</dbReference>
<protein>
    <submittedName>
        <fullName evidence="1">26204_t:CDS:1</fullName>
    </submittedName>
</protein>
<comment type="caution">
    <text evidence="1">The sequence shown here is derived from an EMBL/GenBank/DDBJ whole genome shotgun (WGS) entry which is preliminary data.</text>
</comment>
<dbReference type="SUPFAM" id="SSF53098">
    <property type="entry name" value="Ribonuclease H-like"/>
    <property type="match status" value="1"/>
</dbReference>
<sequence length="222" mass="24917">LTFIISNKWEYPKCTISEFFVEVLGDDRKPKFWNSSNKEIYLLACLNASSDLKQELQGEVNNIGDASESLLKSTAILSHQILGEKLLNNAANKLQTKTIKTLQSAKAITLTFDSWKNVVDISSERSSMEATIKLVKNLLIEDELNDVKIIAVVMDSSSGYAAANLCIVDIFKSLQSFFTTIKQAVVVTTFFNKSLFFTTLLKNTCNNIKIPYFAFTNPTETW</sequence>
<reference evidence="1" key="1">
    <citation type="submission" date="2021-06" db="EMBL/GenBank/DDBJ databases">
        <authorList>
            <person name="Kallberg Y."/>
            <person name="Tangrot J."/>
            <person name="Rosling A."/>
        </authorList>
    </citation>
    <scope>NUCLEOTIDE SEQUENCE</scope>
    <source>
        <strain evidence="1">MA453B</strain>
    </source>
</reference>
<feature type="non-terminal residue" evidence="1">
    <location>
        <position position="222"/>
    </location>
</feature>
<feature type="non-terminal residue" evidence="1">
    <location>
        <position position="1"/>
    </location>
</feature>
<keyword evidence="2" id="KW-1185">Reference proteome</keyword>
<dbReference type="AlphaFoldDB" id="A0A9N9P3U4"/>
<proteinExistence type="predicted"/>
<gene>
    <name evidence="1" type="ORF">DERYTH_LOCUS20745</name>
</gene>
<dbReference type="OrthoDB" id="2365019at2759"/>
<evidence type="ECO:0000313" key="1">
    <source>
        <dbReference type="EMBL" id="CAG8787637.1"/>
    </source>
</evidence>
<organism evidence="1 2">
    <name type="scientific">Dentiscutata erythropus</name>
    <dbReference type="NCBI Taxonomy" id="1348616"/>
    <lineage>
        <taxon>Eukaryota</taxon>
        <taxon>Fungi</taxon>
        <taxon>Fungi incertae sedis</taxon>
        <taxon>Mucoromycota</taxon>
        <taxon>Glomeromycotina</taxon>
        <taxon>Glomeromycetes</taxon>
        <taxon>Diversisporales</taxon>
        <taxon>Gigasporaceae</taxon>
        <taxon>Dentiscutata</taxon>
    </lineage>
</organism>
<accession>A0A9N9P3U4</accession>